<evidence type="ECO:0000256" key="3">
    <source>
        <dbReference type="ARBA" id="ARBA00022475"/>
    </source>
</evidence>
<dbReference type="NCBIfam" id="TIGR00546">
    <property type="entry name" value="lnt"/>
    <property type="match status" value="1"/>
</dbReference>
<comment type="caution">
    <text evidence="11">The sequence shown here is derived from an EMBL/GenBank/DDBJ whole genome shotgun (WGS) entry which is preliminary data.</text>
</comment>
<dbReference type="SUPFAM" id="SSF56317">
    <property type="entry name" value="Carbon-nitrogen hydrolase"/>
    <property type="match status" value="1"/>
</dbReference>
<dbReference type="InterPro" id="IPR036526">
    <property type="entry name" value="C-N_Hydrolase_sf"/>
</dbReference>
<dbReference type="InterPro" id="IPR045378">
    <property type="entry name" value="LNT_N"/>
</dbReference>
<evidence type="ECO:0000256" key="9">
    <source>
        <dbReference type="HAMAP-Rule" id="MF_01148"/>
    </source>
</evidence>
<dbReference type="EC" id="2.3.1.269" evidence="9"/>
<comment type="subcellular location">
    <subcellularLocation>
        <location evidence="1 9">Cell membrane</location>
        <topology evidence="1 9">Multi-pass membrane protein</topology>
    </subcellularLocation>
</comment>
<evidence type="ECO:0000256" key="1">
    <source>
        <dbReference type="ARBA" id="ARBA00004651"/>
    </source>
</evidence>
<dbReference type="GO" id="GO:0042158">
    <property type="term" value="P:lipoprotein biosynthetic process"/>
    <property type="evidence" value="ECO:0007669"/>
    <property type="project" value="UniProtKB-UniRule"/>
</dbReference>
<evidence type="ECO:0000259" key="10">
    <source>
        <dbReference type="PROSITE" id="PS50263"/>
    </source>
</evidence>
<dbReference type="OrthoDB" id="9804277at2"/>
<evidence type="ECO:0000256" key="5">
    <source>
        <dbReference type="ARBA" id="ARBA00022692"/>
    </source>
</evidence>
<dbReference type="PANTHER" id="PTHR38686:SF1">
    <property type="entry name" value="APOLIPOPROTEIN N-ACYLTRANSFERASE"/>
    <property type="match status" value="1"/>
</dbReference>
<keyword evidence="11" id="KW-0449">Lipoprotein</keyword>
<comment type="similarity">
    <text evidence="2 9">Belongs to the CN hydrolase family. Apolipoprotein N-acyltransferase subfamily.</text>
</comment>
<sequence length="543" mass="61337">MTHQAISVSTPTIGIARRATYQKITTKKRLPLIITIVLCLMAGAMFSLSLAPYKLWVLAIFSPMVLYACLVSEDGAGRAFWMGQAYGFGLWAVGAFWLYTSIHEYGNIAMWLALIMIAVMACIMGLFHAVMAWVFVRFMGRQPLAFASLWVIQEWTKTWLLTGFPWLFVGYAFTDLAWLTSLAPIFGVFAISFVAVLFGASVVEVFRQKLGFLCISVFLVLFAVLMWFIAPKWTTPTADKLSISLVQGNIPQDLKWLTEYRHETLNIYAQLSKSEWGQDVVVWPEASIPMFQDEAWTFIHEMYAHAQTQGATWVMGIPYKDIENYNPAKRDYPHLYNSVLVLGQDSDGLYKKQNLVPFGEYVPFEGMLNILPDLAGMQNMMSYSRGDDTQKPLLVKNQPMGPAVCYEVAYPDTTRKNAKDTQFLLTVSNDAWFGTSAGPLQHLQMVQMRSIETGRWFARATNTGVTAFIDDKGRIVSQAPSFVPTVLRGEVLMMTGTTPFMRWGSYPILALCFLLIALSVIVRRQNRYDASHELYYQGDGVRD</sequence>
<keyword evidence="5 9" id="KW-0812">Transmembrane</keyword>
<dbReference type="InterPro" id="IPR003010">
    <property type="entry name" value="C-N_Hydrolase"/>
</dbReference>
<keyword evidence="7 9" id="KW-0472">Membrane</keyword>
<feature type="transmembrane region" description="Helical" evidence="9">
    <location>
        <begin position="185"/>
        <end position="203"/>
    </location>
</feature>
<evidence type="ECO:0000256" key="4">
    <source>
        <dbReference type="ARBA" id="ARBA00022679"/>
    </source>
</evidence>
<dbReference type="Proteomes" id="UP000092671">
    <property type="component" value="Unassembled WGS sequence"/>
</dbReference>
<evidence type="ECO:0000313" key="11">
    <source>
        <dbReference type="EMBL" id="OBX51734.1"/>
    </source>
</evidence>
<comment type="catalytic activity">
    <reaction evidence="9">
        <text>N-terminal S-1,2-diacyl-sn-glyceryl-L-cysteinyl-[lipoprotein] + a glycerophospholipid = N-acyl-S-1,2-diacyl-sn-glyceryl-L-cysteinyl-[lipoprotein] + a 2-acyl-sn-glycero-3-phospholipid + H(+)</text>
        <dbReference type="Rhea" id="RHEA:48228"/>
        <dbReference type="Rhea" id="RHEA-COMP:14681"/>
        <dbReference type="Rhea" id="RHEA-COMP:14684"/>
        <dbReference type="ChEBI" id="CHEBI:15378"/>
        <dbReference type="ChEBI" id="CHEBI:136912"/>
        <dbReference type="ChEBI" id="CHEBI:140656"/>
        <dbReference type="ChEBI" id="CHEBI:140657"/>
        <dbReference type="ChEBI" id="CHEBI:140660"/>
        <dbReference type="EC" id="2.3.1.269"/>
    </reaction>
</comment>
<dbReference type="Pfam" id="PF20154">
    <property type="entry name" value="LNT_N"/>
    <property type="match status" value="1"/>
</dbReference>
<keyword evidence="8 9" id="KW-0012">Acyltransferase</keyword>
<feature type="transmembrane region" description="Helical" evidence="9">
    <location>
        <begin position="111"/>
        <end position="138"/>
    </location>
</feature>
<dbReference type="HAMAP" id="MF_01148">
    <property type="entry name" value="Lnt"/>
    <property type="match status" value="1"/>
</dbReference>
<feature type="domain" description="CN hydrolase" evidence="10">
    <location>
        <begin position="246"/>
        <end position="493"/>
    </location>
</feature>
<reference evidence="11 12" key="1">
    <citation type="submission" date="2016-06" db="EMBL/GenBank/DDBJ databases">
        <title>Draft genome of Moraxella nonliquefaciens CCUG 60284.</title>
        <authorList>
            <person name="Salva-Serra F."/>
            <person name="Engstrom-Jakobsson H."/>
            <person name="Thorell K."/>
            <person name="Gonzales-Siles L."/>
            <person name="Karlsson R."/>
            <person name="Boulund F."/>
            <person name="Engstrand L."/>
            <person name="Kristiansson E."/>
            <person name="Moore E."/>
        </authorList>
    </citation>
    <scope>NUCLEOTIDE SEQUENCE [LARGE SCALE GENOMIC DNA]</scope>
    <source>
        <strain evidence="11 12">CCUG 60284</strain>
    </source>
</reference>
<dbReference type="EMBL" id="LZDN01000004">
    <property type="protein sequence ID" value="OBX51734.1"/>
    <property type="molecule type" value="Genomic_DNA"/>
</dbReference>
<dbReference type="GO" id="GO:0005886">
    <property type="term" value="C:plasma membrane"/>
    <property type="evidence" value="ECO:0007669"/>
    <property type="project" value="UniProtKB-SubCell"/>
</dbReference>
<gene>
    <name evidence="9" type="primary">lnt</name>
    <name evidence="11" type="ORF">A9Z60_06965</name>
</gene>
<feature type="transmembrane region" description="Helical" evidence="9">
    <location>
        <begin position="159"/>
        <end position="179"/>
    </location>
</feature>
<evidence type="ECO:0000313" key="12">
    <source>
        <dbReference type="Proteomes" id="UP000092671"/>
    </source>
</evidence>
<dbReference type="UniPathway" id="UPA00666"/>
<feature type="transmembrane region" description="Helical" evidence="9">
    <location>
        <begin position="30"/>
        <end position="49"/>
    </location>
</feature>
<accession>A0A1B8PL21</accession>
<evidence type="ECO:0000256" key="7">
    <source>
        <dbReference type="ARBA" id="ARBA00023136"/>
    </source>
</evidence>
<dbReference type="Pfam" id="PF00795">
    <property type="entry name" value="CN_hydrolase"/>
    <property type="match status" value="1"/>
</dbReference>
<evidence type="ECO:0000256" key="2">
    <source>
        <dbReference type="ARBA" id="ARBA00010065"/>
    </source>
</evidence>
<dbReference type="CDD" id="cd07571">
    <property type="entry name" value="ALP_N-acyl_transferase"/>
    <property type="match status" value="1"/>
</dbReference>
<keyword evidence="6 9" id="KW-1133">Transmembrane helix</keyword>
<dbReference type="InterPro" id="IPR004563">
    <property type="entry name" value="Apolipo_AcylTrfase"/>
</dbReference>
<dbReference type="GO" id="GO:0016410">
    <property type="term" value="F:N-acyltransferase activity"/>
    <property type="evidence" value="ECO:0007669"/>
    <property type="project" value="UniProtKB-UniRule"/>
</dbReference>
<feature type="transmembrane region" description="Helical" evidence="9">
    <location>
        <begin position="210"/>
        <end position="230"/>
    </location>
</feature>
<feature type="transmembrane region" description="Helical" evidence="9">
    <location>
        <begin position="503"/>
        <end position="522"/>
    </location>
</feature>
<dbReference type="RefSeq" id="WP_066888586.1">
    <property type="nucleotide sequence ID" value="NZ_LZDM01000044.1"/>
</dbReference>
<dbReference type="AlphaFoldDB" id="A0A1B8PL21"/>
<evidence type="ECO:0000256" key="6">
    <source>
        <dbReference type="ARBA" id="ARBA00022989"/>
    </source>
</evidence>
<feature type="transmembrane region" description="Helical" evidence="9">
    <location>
        <begin position="79"/>
        <end position="99"/>
    </location>
</feature>
<dbReference type="PROSITE" id="PS50263">
    <property type="entry name" value="CN_HYDROLASE"/>
    <property type="match status" value="1"/>
</dbReference>
<organism evidence="11 12">
    <name type="scientific">Moraxella nonliquefaciens</name>
    <dbReference type="NCBI Taxonomy" id="478"/>
    <lineage>
        <taxon>Bacteria</taxon>
        <taxon>Pseudomonadati</taxon>
        <taxon>Pseudomonadota</taxon>
        <taxon>Gammaproteobacteria</taxon>
        <taxon>Moraxellales</taxon>
        <taxon>Moraxellaceae</taxon>
        <taxon>Moraxella</taxon>
    </lineage>
</organism>
<keyword evidence="4 9" id="KW-0808">Transferase</keyword>
<comment type="function">
    <text evidence="9">Catalyzes the phospholipid dependent N-acylation of the N-terminal cysteine of apolipoprotein, the last step in lipoprotein maturation.</text>
</comment>
<comment type="pathway">
    <text evidence="9">Protein modification; lipoprotein biosynthesis (N-acyl transfer).</text>
</comment>
<proteinExistence type="inferred from homology"/>
<keyword evidence="3 9" id="KW-1003">Cell membrane</keyword>
<evidence type="ECO:0000256" key="8">
    <source>
        <dbReference type="ARBA" id="ARBA00023315"/>
    </source>
</evidence>
<feature type="transmembrane region" description="Helical" evidence="9">
    <location>
        <begin position="55"/>
        <end position="72"/>
    </location>
</feature>
<dbReference type="Gene3D" id="3.60.110.10">
    <property type="entry name" value="Carbon-nitrogen hydrolase"/>
    <property type="match status" value="1"/>
</dbReference>
<name>A0A1B8PL21_MORNO</name>
<protein>
    <recommendedName>
        <fullName evidence="9">Apolipoprotein N-acyltransferase</fullName>
        <shortName evidence="9">ALP N-acyltransferase</shortName>
        <ecNumber evidence="9">2.3.1.269</ecNumber>
    </recommendedName>
</protein>
<dbReference type="PANTHER" id="PTHR38686">
    <property type="entry name" value="APOLIPOPROTEIN N-ACYLTRANSFERASE"/>
    <property type="match status" value="1"/>
</dbReference>